<evidence type="ECO:0000313" key="7">
    <source>
        <dbReference type="EMBL" id="TFK16629.1"/>
    </source>
</evidence>
<dbReference type="PANTHER" id="PTHR45626:SF26">
    <property type="entry name" value="FAMILY HELICASE, PUTATIVE (AFU_ORTHOLOGUE AFUA_2G09120)-RELATED"/>
    <property type="match status" value="1"/>
</dbReference>
<proteinExistence type="predicted"/>
<feature type="compositionally biased region" description="Basic and acidic residues" evidence="4">
    <location>
        <begin position="987"/>
        <end position="1004"/>
    </location>
</feature>
<dbReference type="GO" id="GO:0008094">
    <property type="term" value="F:ATP-dependent activity, acting on DNA"/>
    <property type="evidence" value="ECO:0007669"/>
    <property type="project" value="TreeGrafter"/>
</dbReference>
<dbReference type="OrthoDB" id="3270319at2759"/>
<dbReference type="Proteomes" id="UP000307440">
    <property type="component" value="Unassembled WGS sequence"/>
</dbReference>
<dbReference type="SMART" id="SM00490">
    <property type="entry name" value="HELICc"/>
    <property type="match status" value="1"/>
</dbReference>
<dbReference type="AlphaFoldDB" id="A0A5C3K990"/>
<dbReference type="GO" id="GO:0006281">
    <property type="term" value="P:DNA repair"/>
    <property type="evidence" value="ECO:0007669"/>
    <property type="project" value="TreeGrafter"/>
</dbReference>
<keyword evidence="1" id="KW-0547">Nucleotide-binding</keyword>
<name>A0A5C3K990_COPMA</name>
<dbReference type="GO" id="GO:0016787">
    <property type="term" value="F:hydrolase activity"/>
    <property type="evidence" value="ECO:0007669"/>
    <property type="project" value="UniProtKB-KW"/>
</dbReference>
<dbReference type="GO" id="GO:0005524">
    <property type="term" value="F:ATP binding"/>
    <property type="evidence" value="ECO:0007669"/>
    <property type="project" value="UniProtKB-KW"/>
</dbReference>
<evidence type="ECO:0000256" key="4">
    <source>
        <dbReference type="SAM" id="MobiDB-lite"/>
    </source>
</evidence>
<dbReference type="InterPro" id="IPR001650">
    <property type="entry name" value="Helicase_C-like"/>
</dbReference>
<dbReference type="EMBL" id="ML210697">
    <property type="protein sequence ID" value="TFK16629.1"/>
    <property type="molecule type" value="Genomic_DNA"/>
</dbReference>
<evidence type="ECO:0000259" key="5">
    <source>
        <dbReference type="PROSITE" id="PS51192"/>
    </source>
</evidence>
<gene>
    <name evidence="7" type="ORF">FA15DRAFT_606757</name>
</gene>
<evidence type="ECO:0000313" key="8">
    <source>
        <dbReference type="Proteomes" id="UP000307440"/>
    </source>
</evidence>
<sequence length="1088" mass="120649">GAPWSFEGWQDITGISHGLFPTNDKLLPPGWTRATADAVYAYFDEYNNQTTEDDKIRVAMVPRGVENDPIPGRRYWRDWVTVHWGKKWNIHTRISKALTNCGLHPVQLVIDSEDLDLMPAASLYLPAALDSIGVALFGADCLDKSGHLHPHLREPTLIFAQRTWQMACRSIAPKKKRLLELQDKASGALKRTSVHYYGGISLTMYTVLQEPRSAKVSVTSVNGAIKAIAAYQRAVEAIPTTHMLEIVESLKGDLEPFIPIDPVSTIPSLTIATEGEVAQILDLYDLYLGQDFVSTEPLDTEAILTSLAESSSDDQCGVDIESTLDSETLWNRLGFPDGRPFVFNDMRHKGELTPWDVEFDKVIASNPDQFYSFRLHWHQLCGAHAIINNALSRKSTLLGDGVGVGKTVQAASVMAFFSDLSLRQELGKPVPTVAVERPYMDGKDKVPNCPHLIVVPGTLLRQTEHEFRSFFKPKFVDIMVYPTGLNAHADFFRPGGIWQSSKHEPRMRILVASQSSVQQDYGSLYSSTRPHRALPWDPSERLFTYGSKVGSTLYGLEYLTVTWDEAQGIRNAGAKHLAALRLFEQSCLRIIMTATPIQTSIKDISAMGRTIDIPYFLTEQAHRDSVADAAAIRRAKLEREEQDPNDDTVSEVQAEICARLRNKFEGRVIRRTSNSLNSDGKPLIQLPELHIVRGGLKLTDRELQILDVVTIPDLHDASLANSRNITSNNFYLEHRMGVSFARETTNASIPLFTSISDWEEKKSTKIDCLVRMVQHILLRDDMPPVEFVDGVPVFGPAPSTTAFTRDIKVLVYQEFPAFMGLVRSVFALYGIPVLSISGKTGYDQRAAVVNKFENDPDSRVLIFSKVGSTGLNLTRASVIIFLDQPWSAQDEAQCRGRPHRQGQKRPVWAYHLLAMDTADPILSALAAGKKDLLDNFILSKSSLGMFLSHCLLTHPILMTSLALKAAISGDVLDDEDNDDLPDGLALKSKDKEKKDRSKTTDKAKPKAKGKGKSKSKGKSKVKSSAVVETEDEDDPVLHPLRVPDNRNSTQGAISGTVSSATSDTEGLRTNTFDSSFAGMFVALILDHI</sequence>
<dbReference type="Pfam" id="PF00176">
    <property type="entry name" value="SNF2-rel_dom"/>
    <property type="match status" value="1"/>
</dbReference>
<feature type="non-terminal residue" evidence="7">
    <location>
        <position position="1"/>
    </location>
</feature>
<accession>A0A5C3K990</accession>
<organism evidence="7 8">
    <name type="scientific">Coprinopsis marcescibilis</name>
    <name type="common">Agaric fungus</name>
    <name type="synonym">Psathyrella marcescibilis</name>
    <dbReference type="NCBI Taxonomy" id="230819"/>
    <lineage>
        <taxon>Eukaryota</taxon>
        <taxon>Fungi</taxon>
        <taxon>Dikarya</taxon>
        <taxon>Basidiomycota</taxon>
        <taxon>Agaricomycotina</taxon>
        <taxon>Agaricomycetes</taxon>
        <taxon>Agaricomycetidae</taxon>
        <taxon>Agaricales</taxon>
        <taxon>Agaricineae</taxon>
        <taxon>Psathyrellaceae</taxon>
        <taxon>Coprinopsis</taxon>
    </lineage>
</organism>
<dbReference type="SUPFAM" id="SSF52540">
    <property type="entry name" value="P-loop containing nucleoside triphosphate hydrolases"/>
    <property type="match status" value="2"/>
</dbReference>
<dbReference type="Pfam" id="PF00271">
    <property type="entry name" value="Helicase_C"/>
    <property type="match status" value="1"/>
</dbReference>
<dbReference type="CDD" id="cd18793">
    <property type="entry name" value="SF2_C_SNF"/>
    <property type="match status" value="1"/>
</dbReference>
<keyword evidence="8" id="KW-1185">Reference proteome</keyword>
<dbReference type="InterPro" id="IPR014001">
    <property type="entry name" value="Helicase_ATP-bd"/>
</dbReference>
<feature type="domain" description="Helicase C-terminal" evidence="6">
    <location>
        <begin position="777"/>
        <end position="944"/>
    </location>
</feature>
<dbReference type="PROSITE" id="PS51194">
    <property type="entry name" value="HELICASE_CTER"/>
    <property type="match status" value="1"/>
</dbReference>
<dbReference type="InterPro" id="IPR038718">
    <property type="entry name" value="SNF2-like_sf"/>
</dbReference>
<keyword evidence="2 7" id="KW-0378">Hydrolase</keyword>
<feature type="compositionally biased region" description="Acidic residues" evidence="4">
    <location>
        <begin position="972"/>
        <end position="981"/>
    </location>
</feature>
<feature type="region of interest" description="Disordered" evidence="4">
    <location>
        <begin position="972"/>
        <end position="1068"/>
    </location>
</feature>
<dbReference type="InterPro" id="IPR049730">
    <property type="entry name" value="SNF2/RAD54-like_C"/>
</dbReference>
<dbReference type="InterPro" id="IPR027417">
    <property type="entry name" value="P-loop_NTPase"/>
</dbReference>
<feature type="domain" description="Helicase ATP-binding" evidence="5">
    <location>
        <begin position="387"/>
        <end position="614"/>
    </location>
</feature>
<evidence type="ECO:0000256" key="2">
    <source>
        <dbReference type="ARBA" id="ARBA00022801"/>
    </source>
</evidence>
<dbReference type="Gene3D" id="3.40.50.300">
    <property type="entry name" value="P-loop containing nucleotide triphosphate hydrolases"/>
    <property type="match status" value="1"/>
</dbReference>
<evidence type="ECO:0000256" key="3">
    <source>
        <dbReference type="ARBA" id="ARBA00022840"/>
    </source>
</evidence>
<keyword evidence="3" id="KW-0067">ATP-binding</keyword>
<protein>
    <submittedName>
        <fullName evidence="7">P-loop containing nucleoside triphosphate hydrolase protein</fullName>
    </submittedName>
</protein>
<dbReference type="STRING" id="230819.A0A5C3K990"/>
<dbReference type="InterPro" id="IPR050628">
    <property type="entry name" value="SNF2_RAD54_helicase_TF"/>
</dbReference>
<reference evidence="7 8" key="1">
    <citation type="journal article" date="2019" name="Nat. Ecol. Evol.">
        <title>Megaphylogeny resolves global patterns of mushroom evolution.</title>
        <authorList>
            <person name="Varga T."/>
            <person name="Krizsan K."/>
            <person name="Foldi C."/>
            <person name="Dima B."/>
            <person name="Sanchez-Garcia M."/>
            <person name="Sanchez-Ramirez S."/>
            <person name="Szollosi G.J."/>
            <person name="Szarkandi J.G."/>
            <person name="Papp V."/>
            <person name="Albert L."/>
            <person name="Andreopoulos W."/>
            <person name="Angelini C."/>
            <person name="Antonin V."/>
            <person name="Barry K.W."/>
            <person name="Bougher N.L."/>
            <person name="Buchanan P."/>
            <person name="Buyck B."/>
            <person name="Bense V."/>
            <person name="Catcheside P."/>
            <person name="Chovatia M."/>
            <person name="Cooper J."/>
            <person name="Damon W."/>
            <person name="Desjardin D."/>
            <person name="Finy P."/>
            <person name="Geml J."/>
            <person name="Haridas S."/>
            <person name="Hughes K."/>
            <person name="Justo A."/>
            <person name="Karasinski D."/>
            <person name="Kautmanova I."/>
            <person name="Kiss B."/>
            <person name="Kocsube S."/>
            <person name="Kotiranta H."/>
            <person name="LaButti K.M."/>
            <person name="Lechner B.E."/>
            <person name="Liimatainen K."/>
            <person name="Lipzen A."/>
            <person name="Lukacs Z."/>
            <person name="Mihaltcheva S."/>
            <person name="Morgado L.N."/>
            <person name="Niskanen T."/>
            <person name="Noordeloos M.E."/>
            <person name="Ohm R.A."/>
            <person name="Ortiz-Santana B."/>
            <person name="Ovrebo C."/>
            <person name="Racz N."/>
            <person name="Riley R."/>
            <person name="Savchenko A."/>
            <person name="Shiryaev A."/>
            <person name="Soop K."/>
            <person name="Spirin V."/>
            <person name="Szebenyi C."/>
            <person name="Tomsovsky M."/>
            <person name="Tulloss R.E."/>
            <person name="Uehling J."/>
            <person name="Grigoriev I.V."/>
            <person name="Vagvolgyi C."/>
            <person name="Papp T."/>
            <person name="Martin F.M."/>
            <person name="Miettinen O."/>
            <person name="Hibbett D.S."/>
            <person name="Nagy L.G."/>
        </authorList>
    </citation>
    <scope>NUCLEOTIDE SEQUENCE [LARGE SCALE GENOMIC DNA]</scope>
    <source>
        <strain evidence="7 8">CBS 121175</strain>
    </source>
</reference>
<dbReference type="SMART" id="SM00487">
    <property type="entry name" value="DEXDc"/>
    <property type="match status" value="1"/>
</dbReference>
<feature type="compositionally biased region" description="Polar residues" evidence="4">
    <location>
        <begin position="1045"/>
        <end position="1068"/>
    </location>
</feature>
<dbReference type="Gene3D" id="3.40.50.10810">
    <property type="entry name" value="Tandem AAA-ATPase domain"/>
    <property type="match status" value="1"/>
</dbReference>
<dbReference type="PROSITE" id="PS51192">
    <property type="entry name" value="HELICASE_ATP_BIND_1"/>
    <property type="match status" value="1"/>
</dbReference>
<evidence type="ECO:0000256" key="1">
    <source>
        <dbReference type="ARBA" id="ARBA00022741"/>
    </source>
</evidence>
<feature type="compositionally biased region" description="Basic residues" evidence="4">
    <location>
        <begin position="1005"/>
        <end position="1021"/>
    </location>
</feature>
<dbReference type="InterPro" id="IPR000330">
    <property type="entry name" value="SNF2_N"/>
</dbReference>
<evidence type="ECO:0000259" key="6">
    <source>
        <dbReference type="PROSITE" id="PS51194"/>
    </source>
</evidence>
<dbReference type="PANTHER" id="PTHR45626">
    <property type="entry name" value="TRANSCRIPTION TERMINATION FACTOR 2-RELATED"/>
    <property type="match status" value="1"/>
</dbReference>
<dbReference type="GO" id="GO:0005634">
    <property type="term" value="C:nucleus"/>
    <property type="evidence" value="ECO:0007669"/>
    <property type="project" value="TreeGrafter"/>
</dbReference>